<dbReference type="Pfam" id="PF00496">
    <property type="entry name" value="SBP_bac_5"/>
    <property type="match status" value="1"/>
</dbReference>
<dbReference type="GO" id="GO:0043190">
    <property type="term" value="C:ATP-binding cassette (ABC) transporter complex"/>
    <property type="evidence" value="ECO:0007669"/>
    <property type="project" value="InterPro"/>
</dbReference>
<dbReference type="Proteomes" id="UP000009223">
    <property type="component" value="Chromosome"/>
</dbReference>
<dbReference type="Gene3D" id="3.10.105.10">
    <property type="entry name" value="Dipeptide-binding Protein, Domain 3"/>
    <property type="match status" value="1"/>
</dbReference>
<accession>F5YKH9</accession>
<dbReference type="GO" id="GO:1904680">
    <property type="term" value="F:peptide transmembrane transporter activity"/>
    <property type="evidence" value="ECO:0007669"/>
    <property type="project" value="TreeGrafter"/>
</dbReference>
<dbReference type="InterPro" id="IPR000914">
    <property type="entry name" value="SBP_5_dom"/>
</dbReference>
<dbReference type="PANTHER" id="PTHR30290">
    <property type="entry name" value="PERIPLASMIC BINDING COMPONENT OF ABC TRANSPORTER"/>
    <property type="match status" value="1"/>
</dbReference>
<protein>
    <submittedName>
        <fullName evidence="4">ABC transporter peptide-binding protein</fullName>
    </submittedName>
</protein>
<dbReference type="HOGENOM" id="CLU_017028_7_3_12"/>
<feature type="domain" description="Solute-binding protein family 5" evidence="3">
    <location>
        <begin position="96"/>
        <end position="449"/>
    </location>
</feature>
<dbReference type="InterPro" id="IPR030678">
    <property type="entry name" value="Peptide/Ni-bd"/>
</dbReference>
<dbReference type="EMBL" id="CP001843">
    <property type="protein sequence ID" value="AEF84574.1"/>
    <property type="molecule type" value="Genomic_DNA"/>
</dbReference>
<dbReference type="AlphaFoldDB" id="F5YKH9"/>
<gene>
    <name evidence="4" type="ordered locus">TREPR_1955</name>
</gene>
<name>F5YKH9_TREPZ</name>
<dbReference type="GO" id="GO:0015833">
    <property type="term" value="P:peptide transport"/>
    <property type="evidence" value="ECO:0007669"/>
    <property type="project" value="TreeGrafter"/>
</dbReference>
<dbReference type="Gene3D" id="3.40.190.10">
    <property type="entry name" value="Periplasmic binding protein-like II"/>
    <property type="match status" value="1"/>
</dbReference>
<dbReference type="PIRSF" id="PIRSF002741">
    <property type="entry name" value="MppA"/>
    <property type="match status" value="1"/>
</dbReference>
<sequence length="537" mass="59954">MIYCIFFYKIGKIIYGGIQMKKGLGLVCCCLMLAVLAGCGKKAAPASAVEYKTVLNVAVMQESPSLDLHKNSSLVARQIGAGTIWEKLVTLNAESEVVPELCERFEMSSDAATFTFYLRKGVKFHDGSVMNADDVVVSMNRWIGGFSVMRELAGASRFEKLDDSTVRITFNHPAVTFPDVIAGANQPASITTAKACADEDDKGFLKQNIGTGPFKFVEWKLNQYILLEKFADYVPYGDPSKPIDGWAGYKAPGVEQIYFWVVPEATTRIAGLETGQYDINYNLSTYDLPRVAAMQDVEMVRFQAGTSAFVFDKREGPASDLYFRKAVNAVINVDDILKPVYGELYELGSSYMDDTQPYWKSLAGKDQYNLKNPALAKEYLAKSNYKGEPFVILTTTMGNLDSGVLVMQQQLEAIGINVKVTTVDWATVMAYISDPVRFDIYTTSFSSVPVPSLKLYFAATYAGWSDDPTLQKYVSAFNAATSREEARQIWDTLQEYSWEYLPILNLGHYIAASAWNKKVENVTVYNGLYFWNTKIRK</sequence>
<dbReference type="PANTHER" id="PTHR30290:SF38">
    <property type="entry name" value="D,D-DIPEPTIDE-BINDING PERIPLASMIC PROTEIN DDPA-RELATED"/>
    <property type="match status" value="1"/>
</dbReference>
<evidence type="ECO:0000256" key="1">
    <source>
        <dbReference type="ARBA" id="ARBA00005695"/>
    </source>
</evidence>
<evidence type="ECO:0000259" key="3">
    <source>
        <dbReference type="Pfam" id="PF00496"/>
    </source>
</evidence>
<dbReference type="eggNOG" id="COG0747">
    <property type="taxonomic scope" value="Bacteria"/>
</dbReference>
<organism evidence="4 5">
    <name type="scientific">Treponema primitia (strain ATCC BAA-887 / DSM 12427 / ZAS-2)</name>
    <dbReference type="NCBI Taxonomy" id="545694"/>
    <lineage>
        <taxon>Bacteria</taxon>
        <taxon>Pseudomonadati</taxon>
        <taxon>Spirochaetota</taxon>
        <taxon>Spirochaetia</taxon>
        <taxon>Spirochaetales</taxon>
        <taxon>Treponemataceae</taxon>
        <taxon>Treponema</taxon>
    </lineage>
</organism>
<proteinExistence type="inferred from homology"/>
<evidence type="ECO:0000313" key="5">
    <source>
        <dbReference type="Proteomes" id="UP000009223"/>
    </source>
</evidence>
<dbReference type="SUPFAM" id="SSF53850">
    <property type="entry name" value="Periplasmic binding protein-like II"/>
    <property type="match status" value="1"/>
</dbReference>
<dbReference type="KEGG" id="tpi:TREPR_1955"/>
<reference evidence="5" key="1">
    <citation type="submission" date="2009-12" db="EMBL/GenBank/DDBJ databases">
        <title>Complete sequence of Treponema primitia strain ZAS-2.</title>
        <authorList>
            <person name="Tetu S.G."/>
            <person name="Matson E."/>
            <person name="Ren Q."/>
            <person name="Seshadri R."/>
            <person name="Elbourne L."/>
            <person name="Hassan K.A."/>
            <person name="Durkin A."/>
            <person name="Radune D."/>
            <person name="Mohamoud Y."/>
            <person name="Shay R."/>
            <person name="Jin S."/>
            <person name="Zhang X."/>
            <person name="Lucey K."/>
            <person name="Ballor N.R."/>
            <person name="Ottesen E."/>
            <person name="Rosenthal R."/>
            <person name="Allen A."/>
            <person name="Leadbetter J.R."/>
            <person name="Paulsen I.T."/>
        </authorList>
    </citation>
    <scope>NUCLEOTIDE SEQUENCE [LARGE SCALE GENOMIC DNA]</scope>
    <source>
        <strain evidence="5">ATCC BAA-887 / DSM 12427 / ZAS-2</strain>
    </source>
</reference>
<evidence type="ECO:0000313" key="4">
    <source>
        <dbReference type="EMBL" id="AEF84574.1"/>
    </source>
</evidence>
<dbReference type="InterPro" id="IPR039424">
    <property type="entry name" value="SBP_5"/>
</dbReference>
<dbReference type="STRING" id="545694.TREPR_1955"/>
<comment type="similarity">
    <text evidence="1">Belongs to the bacterial solute-binding protein 5 family.</text>
</comment>
<keyword evidence="5" id="KW-1185">Reference proteome</keyword>
<dbReference type="GO" id="GO:0030288">
    <property type="term" value="C:outer membrane-bounded periplasmic space"/>
    <property type="evidence" value="ECO:0007669"/>
    <property type="project" value="UniProtKB-ARBA"/>
</dbReference>
<evidence type="ECO:0000256" key="2">
    <source>
        <dbReference type="ARBA" id="ARBA00022729"/>
    </source>
</evidence>
<reference evidence="4 5" key="2">
    <citation type="journal article" date="2011" name="ISME J.">
        <title>RNA-seq reveals cooperative metabolic interactions between two termite-gut spirochete species in co-culture.</title>
        <authorList>
            <person name="Rosenthal A.Z."/>
            <person name="Matson E.G."/>
            <person name="Eldar A."/>
            <person name="Leadbetter J.R."/>
        </authorList>
    </citation>
    <scope>NUCLEOTIDE SEQUENCE [LARGE SCALE GENOMIC DNA]</scope>
    <source>
        <strain evidence="5">ATCC BAA-887 / DSM 12427 / ZAS-2</strain>
    </source>
</reference>
<keyword evidence="2" id="KW-0732">Signal</keyword>